<dbReference type="Gene3D" id="1.20.140.10">
    <property type="entry name" value="Butyryl-CoA Dehydrogenase, subunit A, domain 3"/>
    <property type="match status" value="1"/>
</dbReference>
<sequence>MGKLNNVRESLEIARTVRTVLGGDGVTSDFPVMRHMANLESVRTYEGTDEVHTLVIGQALTGHRAFG</sequence>
<dbReference type="GO" id="GO:0046949">
    <property type="term" value="P:fatty-acyl-CoA biosynthetic process"/>
    <property type="evidence" value="ECO:0007669"/>
    <property type="project" value="TreeGrafter"/>
</dbReference>
<dbReference type="GO" id="GO:0033539">
    <property type="term" value="P:fatty acid beta-oxidation using acyl-CoA dehydrogenase"/>
    <property type="evidence" value="ECO:0007669"/>
    <property type="project" value="TreeGrafter"/>
</dbReference>
<keyword evidence="1" id="KW-0285">Flavoprotein</keyword>
<dbReference type="SUPFAM" id="SSF47203">
    <property type="entry name" value="Acyl-CoA dehydrogenase C-terminal domain-like"/>
    <property type="match status" value="1"/>
</dbReference>
<name>A0A919CXS6_9ACTN</name>
<keyword evidence="3" id="KW-0560">Oxidoreductase</keyword>
<dbReference type="EMBL" id="BMVF01000014">
    <property type="protein sequence ID" value="GHD93402.1"/>
    <property type="molecule type" value="Genomic_DNA"/>
</dbReference>
<reference evidence="5" key="1">
    <citation type="journal article" date="2014" name="Int. J. Syst. Evol. Microbiol.">
        <title>Complete genome sequence of Corynebacterium casei LMG S-19264T (=DSM 44701T), isolated from a smear-ripened cheese.</title>
        <authorList>
            <consortium name="US DOE Joint Genome Institute (JGI-PGF)"/>
            <person name="Walter F."/>
            <person name="Albersmeier A."/>
            <person name="Kalinowski J."/>
            <person name="Ruckert C."/>
        </authorList>
    </citation>
    <scope>NUCLEOTIDE SEQUENCE</scope>
    <source>
        <strain evidence="5">JCM 4654</strain>
    </source>
</reference>
<keyword evidence="2" id="KW-0809">Transit peptide</keyword>
<evidence type="ECO:0000313" key="5">
    <source>
        <dbReference type="EMBL" id="GHD93402.1"/>
    </source>
</evidence>
<dbReference type="GO" id="GO:0004361">
    <property type="term" value="F:glutaryl-CoA dehydrogenase activity"/>
    <property type="evidence" value="ECO:0007669"/>
    <property type="project" value="TreeGrafter"/>
</dbReference>
<organism evidence="5 6">
    <name type="scientific">Streptomyces naganishii JCM 4654</name>
    <dbReference type="NCBI Taxonomy" id="1306179"/>
    <lineage>
        <taxon>Bacteria</taxon>
        <taxon>Bacillati</taxon>
        <taxon>Actinomycetota</taxon>
        <taxon>Actinomycetes</taxon>
        <taxon>Kitasatosporales</taxon>
        <taxon>Streptomycetaceae</taxon>
        <taxon>Streptomyces</taxon>
    </lineage>
</organism>
<dbReference type="InterPro" id="IPR009075">
    <property type="entry name" value="AcylCo_DH/oxidase_C"/>
</dbReference>
<accession>A0A919CXS6</accession>
<evidence type="ECO:0000313" key="6">
    <source>
        <dbReference type="Proteomes" id="UP000608955"/>
    </source>
</evidence>
<dbReference type="GO" id="GO:0050660">
    <property type="term" value="F:flavin adenine dinucleotide binding"/>
    <property type="evidence" value="ECO:0007669"/>
    <property type="project" value="TreeGrafter"/>
</dbReference>
<feature type="domain" description="Acyl-CoA dehydrogenase/oxidase C-terminal" evidence="4">
    <location>
        <begin position="1"/>
        <end position="60"/>
    </location>
</feature>
<proteinExistence type="predicted"/>
<gene>
    <name evidence="5" type="ORF">GCM10010508_49940</name>
</gene>
<comment type="caution">
    <text evidence="5">The sequence shown here is derived from an EMBL/GenBank/DDBJ whole genome shotgun (WGS) entry which is preliminary data.</text>
</comment>
<evidence type="ECO:0000256" key="3">
    <source>
        <dbReference type="ARBA" id="ARBA00023002"/>
    </source>
</evidence>
<dbReference type="PANTHER" id="PTHR42807">
    <property type="entry name" value="GLUTARYL-COA DEHYDROGENASE, MITOCHONDRIAL"/>
    <property type="match status" value="1"/>
</dbReference>
<dbReference type="PANTHER" id="PTHR42807:SF1">
    <property type="entry name" value="GLUTARYL-COA DEHYDROGENASE, MITOCHONDRIAL"/>
    <property type="match status" value="1"/>
</dbReference>
<dbReference type="AlphaFoldDB" id="A0A919CXS6"/>
<dbReference type="Pfam" id="PF00441">
    <property type="entry name" value="Acyl-CoA_dh_1"/>
    <property type="match status" value="1"/>
</dbReference>
<evidence type="ECO:0000256" key="1">
    <source>
        <dbReference type="ARBA" id="ARBA00022630"/>
    </source>
</evidence>
<keyword evidence="6" id="KW-1185">Reference proteome</keyword>
<protein>
    <recommendedName>
        <fullName evidence="4">Acyl-CoA dehydrogenase/oxidase C-terminal domain-containing protein</fullName>
    </recommendedName>
</protein>
<dbReference type="InterPro" id="IPR036250">
    <property type="entry name" value="AcylCo_DH-like_C"/>
</dbReference>
<dbReference type="GO" id="GO:0000062">
    <property type="term" value="F:fatty-acyl-CoA binding"/>
    <property type="evidence" value="ECO:0007669"/>
    <property type="project" value="TreeGrafter"/>
</dbReference>
<reference evidence="5" key="2">
    <citation type="submission" date="2020-09" db="EMBL/GenBank/DDBJ databases">
        <authorList>
            <person name="Sun Q."/>
            <person name="Ohkuma M."/>
        </authorList>
    </citation>
    <scope>NUCLEOTIDE SEQUENCE</scope>
    <source>
        <strain evidence="5">JCM 4654</strain>
    </source>
</reference>
<evidence type="ECO:0000256" key="2">
    <source>
        <dbReference type="ARBA" id="ARBA00022946"/>
    </source>
</evidence>
<dbReference type="InterPro" id="IPR052033">
    <property type="entry name" value="Glutaryl-CoA_DH_mitochondrial"/>
</dbReference>
<dbReference type="Proteomes" id="UP000608955">
    <property type="component" value="Unassembled WGS sequence"/>
</dbReference>
<evidence type="ECO:0000259" key="4">
    <source>
        <dbReference type="Pfam" id="PF00441"/>
    </source>
</evidence>